<accession>A0A6S6UH30</accession>
<dbReference type="SUPFAM" id="SSF52540">
    <property type="entry name" value="P-loop containing nucleoside triphosphate hydrolases"/>
    <property type="match status" value="1"/>
</dbReference>
<feature type="binding site" evidence="14">
    <location>
        <position position="28"/>
    </location>
    <ligand>
        <name>Mg(2+)</name>
        <dbReference type="ChEBI" id="CHEBI:18420"/>
        <label>2</label>
    </ligand>
</feature>
<comment type="similarity">
    <text evidence="15">Belongs to the TRAFAC class TrmE-Era-EngA-EngB-Septin-like GTPase superfamily. FeoB GTPase (TC 9.A.8) family.</text>
</comment>
<dbReference type="GO" id="GO:0005525">
    <property type="term" value="F:GTP binding"/>
    <property type="evidence" value="ECO:0007669"/>
    <property type="project" value="UniProtKB-KW"/>
</dbReference>
<dbReference type="NCBIfam" id="TIGR00437">
    <property type="entry name" value="feoB"/>
    <property type="match status" value="1"/>
</dbReference>
<evidence type="ECO:0000256" key="5">
    <source>
        <dbReference type="ARBA" id="ARBA00022692"/>
    </source>
</evidence>
<dbReference type="InterPro" id="IPR030389">
    <property type="entry name" value="G_FEOB_dom"/>
</dbReference>
<evidence type="ECO:0000256" key="15">
    <source>
        <dbReference type="RuleBase" id="RU362098"/>
    </source>
</evidence>
<evidence type="ECO:0000256" key="8">
    <source>
        <dbReference type="ARBA" id="ARBA00023004"/>
    </source>
</evidence>
<dbReference type="Pfam" id="PF07664">
    <property type="entry name" value="FeoB_C"/>
    <property type="match status" value="1"/>
</dbReference>
<evidence type="ECO:0000256" key="6">
    <source>
        <dbReference type="ARBA" id="ARBA00022741"/>
    </source>
</evidence>
<dbReference type="InterPro" id="IPR027417">
    <property type="entry name" value="P-loop_NTPase"/>
</dbReference>
<keyword evidence="9" id="KW-0406">Ion transport</keyword>
<keyword evidence="11 15" id="KW-0472">Membrane</keyword>
<feature type="transmembrane region" description="Helical" evidence="15">
    <location>
        <begin position="459"/>
        <end position="480"/>
    </location>
</feature>
<feature type="binding site" evidence="13">
    <location>
        <begin position="42"/>
        <end position="46"/>
    </location>
    <ligand>
        <name>GTP</name>
        <dbReference type="ChEBI" id="CHEBI:37565"/>
        <label>1</label>
    </ligand>
</feature>
<dbReference type="InterPro" id="IPR011640">
    <property type="entry name" value="Fe2_transport_prot_B_C"/>
</dbReference>
<feature type="binding site" evidence="13">
    <location>
        <begin position="128"/>
        <end position="131"/>
    </location>
    <ligand>
        <name>GTP</name>
        <dbReference type="ChEBI" id="CHEBI:37565"/>
        <label>1</label>
    </ligand>
</feature>
<name>A0A6S6UH30_9BACT</name>
<feature type="binding site" evidence="13">
    <location>
        <begin position="64"/>
        <end position="67"/>
    </location>
    <ligand>
        <name>GTP</name>
        <dbReference type="ChEBI" id="CHEBI:37565"/>
        <label>1</label>
    </ligand>
</feature>
<dbReference type="InterPro" id="IPR011642">
    <property type="entry name" value="Gate_dom"/>
</dbReference>
<evidence type="ECO:0000256" key="1">
    <source>
        <dbReference type="ARBA" id="ARBA00004651"/>
    </source>
</evidence>
<reference evidence="17" key="1">
    <citation type="submission" date="2020-01" db="EMBL/GenBank/DDBJ databases">
        <authorList>
            <person name="Meier V. D."/>
            <person name="Meier V D."/>
        </authorList>
    </citation>
    <scope>NUCLEOTIDE SEQUENCE</scope>
    <source>
        <strain evidence="17">HLG_WM_MAG_10</strain>
    </source>
</reference>
<keyword evidence="14" id="KW-0479">Metal-binding</keyword>
<dbReference type="PRINTS" id="PR00326">
    <property type="entry name" value="GTP1OBG"/>
</dbReference>
<keyword evidence="2 15" id="KW-0813">Transport</keyword>
<evidence type="ECO:0000256" key="9">
    <source>
        <dbReference type="ARBA" id="ARBA00023065"/>
    </source>
</evidence>
<evidence type="ECO:0000256" key="3">
    <source>
        <dbReference type="ARBA" id="ARBA00022475"/>
    </source>
</evidence>
<gene>
    <name evidence="17" type="ORF">HELGO_WM26276</name>
</gene>
<keyword evidence="5 15" id="KW-0812">Transmembrane</keyword>
<feature type="transmembrane region" description="Helical" evidence="15">
    <location>
        <begin position="647"/>
        <end position="674"/>
    </location>
</feature>
<evidence type="ECO:0000256" key="2">
    <source>
        <dbReference type="ARBA" id="ARBA00022448"/>
    </source>
</evidence>
<evidence type="ECO:0000313" key="17">
    <source>
        <dbReference type="EMBL" id="CAA6830001.1"/>
    </source>
</evidence>
<keyword evidence="3" id="KW-1003">Cell membrane</keyword>
<dbReference type="CDD" id="cd01879">
    <property type="entry name" value="FeoB"/>
    <property type="match status" value="1"/>
</dbReference>
<keyword evidence="4 15" id="KW-0410">Iron transport</keyword>
<evidence type="ECO:0000256" key="12">
    <source>
        <dbReference type="NCBIfam" id="TIGR00437"/>
    </source>
</evidence>
<evidence type="ECO:0000259" key="16">
    <source>
        <dbReference type="PROSITE" id="PS51711"/>
    </source>
</evidence>
<dbReference type="Gene3D" id="3.40.50.300">
    <property type="entry name" value="P-loop containing nucleotide triphosphate hydrolases"/>
    <property type="match status" value="1"/>
</dbReference>
<organism evidence="17">
    <name type="scientific">uncultured Aureispira sp</name>
    <dbReference type="NCBI Taxonomy" id="1331704"/>
    <lineage>
        <taxon>Bacteria</taxon>
        <taxon>Pseudomonadati</taxon>
        <taxon>Bacteroidota</taxon>
        <taxon>Saprospiria</taxon>
        <taxon>Saprospirales</taxon>
        <taxon>Saprospiraceae</taxon>
        <taxon>Aureispira</taxon>
        <taxon>environmental samples</taxon>
    </lineage>
</organism>
<dbReference type="AlphaFoldDB" id="A0A6S6UH30"/>
<keyword evidence="7 15" id="KW-1133">Transmembrane helix</keyword>
<feature type="binding site" evidence="14">
    <location>
        <position position="32"/>
    </location>
    <ligand>
        <name>Mg(2+)</name>
        <dbReference type="ChEBI" id="CHEBI:18420"/>
        <label>2</label>
    </ligand>
</feature>
<dbReference type="EMBL" id="CACVAQ010000528">
    <property type="protein sequence ID" value="CAA6830001.1"/>
    <property type="molecule type" value="Genomic_DNA"/>
</dbReference>
<feature type="transmembrane region" description="Helical" evidence="15">
    <location>
        <begin position="686"/>
        <end position="706"/>
    </location>
</feature>
<comment type="function">
    <text evidence="15">Probable transporter of a GTP-driven Fe(2+) uptake system.</text>
</comment>
<dbReference type="PROSITE" id="PS51711">
    <property type="entry name" value="G_FEOB"/>
    <property type="match status" value="1"/>
</dbReference>
<dbReference type="GO" id="GO:0005886">
    <property type="term" value="C:plasma membrane"/>
    <property type="evidence" value="ECO:0007669"/>
    <property type="project" value="UniProtKB-SubCell"/>
</dbReference>
<sequence length="707" mass="78151">MTTTTQALDIKHIALLGNPNAGKSSLFNALTGLNQKVGNYSGVTIDKNTGTWVCSDGKAVELIDLPGIYSLFAKSPDERVVLDPLFNLENKDRPDLIFLVLDASNLTRSLLLLDQIRMFNFPIVVVLNMLDVANNRGVEIDLKKLEQKINLPFVAINARLQTGLEALEEAIQTLASAKKTPSLPVLTEAWEQEVHEQIPVQNSFHAKLLVSQAEHLQFLSTTQKTFLARIVDKYQLNLIELQTQDSQQRLNKLTAFTAQIASVPKNVVTLTERLDKVLLHNIGGYVIFFTILLFVFQAIFNLSTPPMDWIENSFSAVSAWLANQLPESLLTDLFIDGIVAGIGGIVIFIPQIVILFAIISILDETGYMARVMFLTDKTMSRFGLNGKSIVPLISGTACAVPAIMATRNISSWKERLTTIMVTPLMSCAARLPVYIIFISLIIPSTAVFGPLSLQSLVLAGLYLGGFLAALISGAIFNKILPNDTKEDRFFIMELPSYKLPQWKSVGITIYQKTSDFVWEAGKIIIAISIILWVLATYGPPAAMQQAEQEAIELYQVQPELAESEAALIASKQLEASYIGHVGHFIEPAIRPLGYDWKIGIALITSFAAREVFVSTMATIYSVGDADGTEGTLLDKLRSETNPNTGELVFSTATSFSLLVFYLFAMQCMATLAIVQRETKSWKWPMIQFVYMTALAYFGALLTYQFLS</sequence>
<feature type="binding site" evidence="14">
    <location>
        <position position="31"/>
    </location>
    <ligand>
        <name>Mg(2+)</name>
        <dbReference type="ChEBI" id="CHEBI:18420"/>
        <label>2</label>
    </ligand>
</feature>
<dbReference type="InterPro" id="IPR003373">
    <property type="entry name" value="Fe2_transport_prot-B"/>
</dbReference>
<proteinExistence type="inferred from homology"/>
<evidence type="ECO:0000256" key="13">
    <source>
        <dbReference type="PIRSR" id="PIRSR603373-1"/>
    </source>
</evidence>
<dbReference type="GO" id="GO:0046872">
    <property type="term" value="F:metal ion binding"/>
    <property type="evidence" value="ECO:0007669"/>
    <property type="project" value="UniProtKB-KW"/>
</dbReference>
<keyword evidence="14" id="KW-0460">Magnesium</keyword>
<feature type="transmembrane region" description="Helical" evidence="15">
    <location>
        <begin position="338"/>
        <end position="362"/>
    </location>
</feature>
<dbReference type="GO" id="GO:0015093">
    <property type="term" value="F:ferrous iron transmembrane transporter activity"/>
    <property type="evidence" value="ECO:0007669"/>
    <property type="project" value="UniProtKB-UniRule"/>
</dbReference>
<protein>
    <recommendedName>
        <fullName evidence="12 15">Ferrous iron transport protein B</fullName>
    </recommendedName>
</protein>
<dbReference type="Pfam" id="PF02421">
    <property type="entry name" value="FeoB_N"/>
    <property type="match status" value="1"/>
</dbReference>
<comment type="subcellular location">
    <subcellularLocation>
        <location evidence="15">Cell inner membrane</location>
        <topology evidence="15">Multi-pass membrane protein</topology>
    </subcellularLocation>
    <subcellularLocation>
        <location evidence="1">Cell membrane</location>
        <topology evidence="1">Multi-pass membrane protein</topology>
    </subcellularLocation>
</comment>
<keyword evidence="6 13" id="KW-0547">Nucleotide-binding</keyword>
<keyword evidence="8 15" id="KW-0408">Iron</keyword>
<dbReference type="Pfam" id="PF07670">
    <property type="entry name" value="Gate"/>
    <property type="match status" value="2"/>
</dbReference>
<evidence type="ECO:0000256" key="10">
    <source>
        <dbReference type="ARBA" id="ARBA00023134"/>
    </source>
</evidence>
<evidence type="ECO:0000256" key="4">
    <source>
        <dbReference type="ARBA" id="ARBA00022496"/>
    </source>
</evidence>
<dbReference type="PANTHER" id="PTHR43185:SF1">
    <property type="entry name" value="FE(2+) TRANSPORTER FEOB"/>
    <property type="match status" value="1"/>
</dbReference>
<feature type="domain" description="FeoB-type G" evidence="16">
    <location>
        <begin position="10"/>
        <end position="177"/>
    </location>
</feature>
<evidence type="ECO:0000256" key="14">
    <source>
        <dbReference type="PIRSR" id="PIRSR603373-2"/>
    </source>
</evidence>
<feature type="binding site" evidence="14">
    <location>
        <position position="29"/>
    </location>
    <ligand>
        <name>Mg(2+)</name>
        <dbReference type="ChEBI" id="CHEBI:18420"/>
        <label>2</label>
    </ligand>
</feature>
<dbReference type="InterPro" id="IPR050860">
    <property type="entry name" value="FeoB_GTPase"/>
</dbReference>
<feature type="transmembrane region" description="Helical" evidence="15">
    <location>
        <begin position="516"/>
        <end position="535"/>
    </location>
</feature>
<dbReference type="InterPro" id="IPR006073">
    <property type="entry name" value="GTP-bd"/>
</dbReference>
<comment type="caution">
    <text evidence="15">Lacks conserved residue(s) required for the propagation of feature annotation.</text>
</comment>
<feature type="binding site" evidence="13">
    <location>
        <begin position="17"/>
        <end position="24"/>
    </location>
    <ligand>
        <name>GTP</name>
        <dbReference type="ChEBI" id="CHEBI:37565"/>
        <label>1</label>
    </ligand>
</feature>
<keyword evidence="10 13" id="KW-0342">GTP-binding</keyword>
<evidence type="ECO:0000256" key="7">
    <source>
        <dbReference type="ARBA" id="ARBA00022989"/>
    </source>
</evidence>
<feature type="transmembrane region" description="Helical" evidence="15">
    <location>
        <begin position="282"/>
        <end position="300"/>
    </location>
</feature>
<dbReference type="PANTHER" id="PTHR43185">
    <property type="entry name" value="FERROUS IRON TRANSPORT PROTEIN B"/>
    <property type="match status" value="1"/>
</dbReference>
<evidence type="ECO:0000256" key="11">
    <source>
        <dbReference type="ARBA" id="ARBA00023136"/>
    </source>
</evidence>